<dbReference type="AlphaFoldDB" id="A0A2V3TS51"/>
<evidence type="ECO:0000313" key="2">
    <source>
        <dbReference type="EMBL" id="PXW50732.1"/>
    </source>
</evidence>
<dbReference type="InterPro" id="IPR038255">
    <property type="entry name" value="PBS_linker_sf"/>
</dbReference>
<evidence type="ECO:0000313" key="3">
    <source>
        <dbReference type="Proteomes" id="UP000248021"/>
    </source>
</evidence>
<keyword evidence="3" id="KW-1185">Reference proteome</keyword>
<gene>
    <name evidence="2" type="ORF">C7450_1234</name>
</gene>
<dbReference type="Pfam" id="PF13946">
    <property type="entry name" value="DUF4214"/>
    <property type="match status" value="1"/>
</dbReference>
<protein>
    <submittedName>
        <fullName evidence="2">Uncharacterized protein DUF4214</fullName>
    </submittedName>
</protein>
<dbReference type="InterPro" id="IPR025282">
    <property type="entry name" value="DUF4214"/>
</dbReference>
<feature type="domain" description="DUF4214" evidence="1">
    <location>
        <begin position="89"/>
        <end position="155"/>
    </location>
</feature>
<proteinExistence type="predicted"/>
<evidence type="ECO:0000259" key="1">
    <source>
        <dbReference type="Pfam" id="PF13946"/>
    </source>
</evidence>
<dbReference type="Proteomes" id="UP000248021">
    <property type="component" value="Unassembled WGS sequence"/>
</dbReference>
<dbReference type="EMBL" id="QJJK01000023">
    <property type="protein sequence ID" value="PXW50732.1"/>
    <property type="molecule type" value="Genomic_DNA"/>
</dbReference>
<organism evidence="2 3">
    <name type="scientific">Chelatococcus asaccharovorans</name>
    <dbReference type="NCBI Taxonomy" id="28210"/>
    <lineage>
        <taxon>Bacteria</taxon>
        <taxon>Pseudomonadati</taxon>
        <taxon>Pseudomonadota</taxon>
        <taxon>Alphaproteobacteria</taxon>
        <taxon>Hyphomicrobiales</taxon>
        <taxon>Chelatococcaceae</taxon>
        <taxon>Chelatococcus</taxon>
    </lineage>
</organism>
<accession>A0A2V3TS51</accession>
<comment type="caution">
    <text evidence="2">The sequence shown here is derived from an EMBL/GenBank/DDBJ whole genome shotgun (WGS) entry which is preliminary data.</text>
</comment>
<dbReference type="Gene3D" id="1.10.3130.20">
    <property type="entry name" value="Phycobilisome linker domain"/>
    <property type="match status" value="1"/>
</dbReference>
<reference evidence="2 3" key="1">
    <citation type="submission" date="2018-05" db="EMBL/GenBank/DDBJ databases">
        <title>Genomic Encyclopedia of Type Strains, Phase IV (KMG-IV): sequencing the most valuable type-strain genomes for metagenomic binning, comparative biology and taxonomic classification.</title>
        <authorList>
            <person name="Goeker M."/>
        </authorList>
    </citation>
    <scope>NUCLEOTIDE SEQUENCE [LARGE SCALE GENOMIC DNA]</scope>
    <source>
        <strain evidence="2 3">DSM 6462</strain>
    </source>
</reference>
<name>A0A2V3TS51_9HYPH</name>
<dbReference type="RefSeq" id="WP_110378498.1">
    <property type="nucleotide sequence ID" value="NZ_JAHBRY010000001.1"/>
</dbReference>
<sequence length="1034" mass="107206">MTLPADIVIPRYEGILRSTPSEAQLANYTDFDTVVELDNALLSAAVVTVDPVVRLYQAVFGRVPDSDGLDFWVAAFDGGQGMSLLELSSAFGDSGEFESQYGGLTNSQIVGRIYSNVLGRPGDQAGIAFWTEVLNNGGSIAEVIVGFSQSPEFVTSTEAYVEGFLLAAADGEGIYTGSLFDVLTTTYDLTVNADHIVGTGSSEIFSAPLATGLDGLFATQTLQGVDVLDGGDGHDILKAELNGFTGIGGSDDPSIKNIEEFQLTSRDNDAELDMTRVEGVEEIRNVNSTRDLDVYEIQNSVVLAMDNVSENTTFYASYAADALGSDHASQVVEINSVGKDADNRTELNVHANGADVITDLALTVTGDNYLQVNYGLHGTVEHLTIDGDGDLNVRGNWFQQQWDSLKTLDASEMTGDLDIDVRGSTTIESIETGSGNDRVVVNGANFDGADILIDLGAGDNQFALAKVYDDGDIDALDFTGTTLEGFDGVLEFVDNVSLGGDATLDLSGIGEQVTTLDFVDIDGNGNELMLAGTADALTVDVEFEINDLELHAGSVADLTVVAGDRIDLDQVTGSELKSLNLATTEDNSDIWLDIDAAVDPLDSTRNVAALETINVDATAGVNSDASVEIDASGATDDIDSLKTIDVRASGNAELNLTGRAGVVEVLGVHQVEQFTMSVTGAGGNFPLFNPSTAAGEVTFASGSLDAGVVLTDYSSTLGWPFNQNGNVLHDVEAASDIAADLDALAELNASSSGNVVTVEWADFGPQTGLTVFAPGTGATSGSLVDPVVSIVTPGVTPVSMEPGSGFDALETVTLVAGADADANLEDVYGDFVLDVSAGNNANVDLFNTEAVSATISAGNSAVVDVSGDTIGNWSLETLTVSAGNSATVDLSDNLASFTTLDVSQVGTNLTGLTTLTVDASDALYGATAVTYVLGATDTITFDAEAAGATREIFTFDGAGIDLITINDFEGGNTVDSDRIDLSAFGVTSAGELSFVDNGGNLEITSITGAFAGEITLVGLGADANDVSQFNIIYA</sequence>
<dbReference type="OrthoDB" id="7950479at2"/>